<keyword evidence="3 7" id="KW-0698">rRNA processing</keyword>
<dbReference type="GO" id="GO:0034457">
    <property type="term" value="C:Mpp10 complex"/>
    <property type="evidence" value="ECO:0007669"/>
    <property type="project" value="UniProtKB-UniRule"/>
</dbReference>
<evidence type="ECO:0000256" key="7">
    <source>
        <dbReference type="PIRNR" id="PIRNR017300"/>
    </source>
</evidence>
<reference evidence="9" key="1">
    <citation type="submission" date="2023-03" db="EMBL/GenBank/DDBJ databases">
        <title>Massive genome expansion in bonnet fungi (Mycena s.s.) driven by repeated elements and novel gene families across ecological guilds.</title>
        <authorList>
            <consortium name="Lawrence Berkeley National Laboratory"/>
            <person name="Harder C.B."/>
            <person name="Miyauchi S."/>
            <person name="Viragh M."/>
            <person name="Kuo A."/>
            <person name="Thoen E."/>
            <person name="Andreopoulos B."/>
            <person name="Lu D."/>
            <person name="Skrede I."/>
            <person name="Drula E."/>
            <person name="Henrissat B."/>
            <person name="Morin E."/>
            <person name="Kohler A."/>
            <person name="Barry K."/>
            <person name="LaButti K."/>
            <person name="Morin E."/>
            <person name="Salamov A."/>
            <person name="Lipzen A."/>
            <person name="Mereny Z."/>
            <person name="Hegedus B."/>
            <person name="Baldrian P."/>
            <person name="Stursova M."/>
            <person name="Weitz H."/>
            <person name="Taylor A."/>
            <person name="Grigoriev I.V."/>
            <person name="Nagy L.G."/>
            <person name="Martin F."/>
            <person name="Kauserud H."/>
        </authorList>
    </citation>
    <scope>NUCLEOTIDE SEQUENCE</scope>
    <source>
        <strain evidence="9">CBHHK067</strain>
    </source>
</reference>
<dbReference type="PANTHER" id="PTHR17039:SF0">
    <property type="entry name" value="U3 SMALL NUCLEOLAR RIBONUCLEOPROTEIN PROTEIN MPP10"/>
    <property type="match status" value="1"/>
</dbReference>
<comment type="subcellular location">
    <subcellularLocation>
        <location evidence="1 7">Nucleus</location>
        <location evidence="1 7">Nucleolus</location>
    </subcellularLocation>
</comment>
<dbReference type="PIRSF" id="PIRSF017300">
    <property type="entry name" value="snoRNP_Mpp10"/>
    <property type="match status" value="1"/>
</dbReference>
<dbReference type="GO" id="GO:0006364">
    <property type="term" value="P:rRNA processing"/>
    <property type="evidence" value="ECO:0007669"/>
    <property type="project" value="UniProtKB-KW"/>
</dbReference>
<feature type="compositionally biased region" description="Acidic residues" evidence="8">
    <location>
        <begin position="59"/>
        <end position="96"/>
    </location>
</feature>
<evidence type="ECO:0000256" key="3">
    <source>
        <dbReference type="ARBA" id="ARBA00022552"/>
    </source>
</evidence>
<sequence length="615" mass="68208">MDDEQIWAQLDLRLKPVCDMLEFALDAEPQEEDDQDNNDTDEFIDEQLLSQMRALESGDGLDEMELDTLDEEEQDSEEDEELGAESEEESADDVDLGEGVTSLRDPSSDEDSEPEADSHRPSSLRKGRGQNKSSAGSKTGLNDGFFDLASFNAETEEAEARKVSRGRLNDDDDDSDEESVDLFAPVDVAENFDEEDEDNAGEAFYKDFFEPPRHTAPVRTPKPISSQKKSGTVRFHEEVRVKNIKAKGKNLPLNTLDEDDDDDDDDDEERDLGKQDSANSTKTTNVDGAESDEDSLQGSFNGAETIERLKGDLFAEEEDEPPEDLSTHEQRMSALREQISSLEAENVGPKDWVVMGEAGARARPQNSLLEEDLEFERVMKAVPVVTEESVLVLEERIKARILEGRFDDVVRIRPMEDKPFLPSRFFELKDTKSTQSLAQIYEGDYVAAQANGGVVDDRDGKLHKEHEELDALWEGICGKLDALCNAHFMPKQPKATISSISNVSTATMESALPTTKSTTSMLAPEEVFATSSSDPRARSELTPAEKRALRGKERKAKMKSRDNLNNSVDKYAKLKGIGGIKKQKQAALASVVKTGKGVTVVGKEKMGKSRPRKAP</sequence>
<dbReference type="AlphaFoldDB" id="A0AAD7GVI8"/>
<comment type="caution">
    <text evidence="9">The sequence shown here is derived from an EMBL/GenBank/DDBJ whole genome shotgun (WGS) entry which is preliminary data.</text>
</comment>
<name>A0AAD7GVI8_MYCRO</name>
<accession>A0AAD7GVI8</accession>
<feature type="compositionally biased region" description="Basic and acidic residues" evidence="8">
    <location>
        <begin position="535"/>
        <end position="551"/>
    </location>
</feature>
<evidence type="ECO:0000256" key="4">
    <source>
        <dbReference type="ARBA" id="ARBA00023242"/>
    </source>
</evidence>
<gene>
    <name evidence="9" type="ORF">B0H17DRAFT_1166321</name>
</gene>
<dbReference type="InterPro" id="IPR012173">
    <property type="entry name" value="Mpp10"/>
</dbReference>
<keyword evidence="2 7" id="KW-0690">Ribosome biogenesis</keyword>
<dbReference type="Pfam" id="PF04006">
    <property type="entry name" value="Mpp10"/>
    <property type="match status" value="1"/>
</dbReference>
<feature type="compositionally biased region" description="Acidic residues" evidence="8">
    <location>
        <begin position="190"/>
        <end position="200"/>
    </location>
</feature>
<comment type="similarity">
    <text evidence="6 7">Belongs to the MPP10 family.</text>
</comment>
<evidence type="ECO:0000256" key="6">
    <source>
        <dbReference type="ARBA" id="ARBA00029455"/>
    </source>
</evidence>
<feature type="compositionally biased region" description="Acidic residues" evidence="8">
    <location>
        <begin position="256"/>
        <end position="270"/>
    </location>
</feature>
<feature type="compositionally biased region" description="Acidic residues" evidence="8">
    <location>
        <begin position="170"/>
        <end position="180"/>
    </location>
</feature>
<dbReference type="EMBL" id="JARKIE010000007">
    <property type="protein sequence ID" value="KAJ7706140.1"/>
    <property type="molecule type" value="Genomic_DNA"/>
</dbReference>
<feature type="compositionally biased region" description="Basic and acidic residues" evidence="8">
    <location>
        <begin position="204"/>
        <end position="213"/>
    </location>
</feature>
<feature type="compositionally biased region" description="Polar residues" evidence="8">
    <location>
        <begin position="276"/>
        <end position="286"/>
    </location>
</feature>
<feature type="compositionally biased region" description="Polar residues" evidence="8">
    <location>
        <begin position="130"/>
        <end position="140"/>
    </location>
</feature>
<feature type="compositionally biased region" description="Acidic residues" evidence="8">
    <location>
        <begin position="28"/>
        <end position="45"/>
    </location>
</feature>
<evidence type="ECO:0000256" key="5">
    <source>
        <dbReference type="ARBA" id="ARBA00023274"/>
    </source>
</evidence>
<evidence type="ECO:0000313" key="10">
    <source>
        <dbReference type="Proteomes" id="UP001221757"/>
    </source>
</evidence>
<protein>
    <recommendedName>
        <fullName evidence="7">U3 small nucleolar ribonucleoprotein protein MPP10</fullName>
    </recommendedName>
</protein>
<organism evidence="9 10">
    <name type="scientific">Mycena rosella</name>
    <name type="common">Pink bonnet</name>
    <name type="synonym">Agaricus rosellus</name>
    <dbReference type="NCBI Taxonomy" id="1033263"/>
    <lineage>
        <taxon>Eukaryota</taxon>
        <taxon>Fungi</taxon>
        <taxon>Dikarya</taxon>
        <taxon>Basidiomycota</taxon>
        <taxon>Agaricomycotina</taxon>
        <taxon>Agaricomycetes</taxon>
        <taxon>Agaricomycetidae</taxon>
        <taxon>Agaricales</taxon>
        <taxon>Marasmiineae</taxon>
        <taxon>Mycenaceae</taxon>
        <taxon>Mycena</taxon>
    </lineage>
</organism>
<proteinExistence type="inferred from homology"/>
<evidence type="ECO:0000256" key="8">
    <source>
        <dbReference type="SAM" id="MobiDB-lite"/>
    </source>
</evidence>
<dbReference type="GO" id="GO:0005732">
    <property type="term" value="C:sno(s)RNA-containing ribonucleoprotein complex"/>
    <property type="evidence" value="ECO:0007669"/>
    <property type="project" value="UniProtKB-UniRule"/>
</dbReference>
<dbReference type="GO" id="GO:0032040">
    <property type="term" value="C:small-subunit processome"/>
    <property type="evidence" value="ECO:0007669"/>
    <property type="project" value="TreeGrafter"/>
</dbReference>
<evidence type="ECO:0000256" key="2">
    <source>
        <dbReference type="ARBA" id="ARBA00022517"/>
    </source>
</evidence>
<evidence type="ECO:0000256" key="1">
    <source>
        <dbReference type="ARBA" id="ARBA00004604"/>
    </source>
</evidence>
<keyword evidence="5 7" id="KW-0687">Ribonucleoprotein</keyword>
<dbReference type="Proteomes" id="UP001221757">
    <property type="component" value="Unassembled WGS sequence"/>
</dbReference>
<feature type="region of interest" description="Disordered" evidence="8">
    <location>
        <begin position="527"/>
        <end position="564"/>
    </location>
</feature>
<feature type="region of interest" description="Disordered" evidence="8">
    <location>
        <begin position="26"/>
        <end position="310"/>
    </location>
</feature>
<keyword evidence="4 7" id="KW-0539">Nucleus</keyword>
<comment type="function">
    <text evidence="7">Involved in nucleolar processing of pre-18S ribosomal RNA.</text>
</comment>
<keyword evidence="10" id="KW-1185">Reference proteome</keyword>
<dbReference type="PANTHER" id="PTHR17039">
    <property type="entry name" value="U3 SMALL NUCLEOLAR RIBONUCLEOPROTEIN PROTEIN MPP10"/>
    <property type="match status" value="1"/>
</dbReference>
<evidence type="ECO:0000313" key="9">
    <source>
        <dbReference type="EMBL" id="KAJ7706140.1"/>
    </source>
</evidence>